<name>A0AAE9G991_9CAUD</name>
<evidence type="ECO:0000256" key="1">
    <source>
        <dbReference type="SAM" id="MobiDB-lite"/>
    </source>
</evidence>
<protein>
    <submittedName>
        <fullName evidence="2">Uncharacterized protein</fullName>
    </submittedName>
</protein>
<sequence>MSVIKRTVDRVYAVRIMTILSREFPEWPAFKLGIIDALGNLIKRPKTSEEKAAYTRLDAVLRPIKVLLNKFPGGVSALARAYLIKSFLFEQGEINKLDYVELMGQTSYLINKIDEDLDKETVSELLESLVGLRDYNSELVSIFEEMIAGDAGGDAETISKGENSGSVTFPGPSKPRKKKKVDSKTES</sequence>
<organism evidence="2 3">
    <name type="scientific">Cronobacter phage LPCS28</name>
    <dbReference type="NCBI Taxonomy" id="2924885"/>
    <lineage>
        <taxon>Viruses</taxon>
        <taxon>Duplodnaviria</taxon>
        <taxon>Heunggongvirae</taxon>
        <taxon>Uroviricota</taxon>
        <taxon>Caudoviricetes</taxon>
        <taxon>Pantevenvirales</taxon>
        <taxon>Straboviridae</taxon>
        <taxon>Nanhuvirus</taxon>
        <taxon>Nanhuvirus LPCS28</taxon>
    </lineage>
</organism>
<feature type="region of interest" description="Disordered" evidence="1">
    <location>
        <begin position="154"/>
        <end position="187"/>
    </location>
</feature>
<evidence type="ECO:0000313" key="2">
    <source>
        <dbReference type="EMBL" id="UNY47023.1"/>
    </source>
</evidence>
<proteinExistence type="predicted"/>
<keyword evidence="3" id="KW-1185">Reference proteome</keyword>
<dbReference type="EMBL" id="OM638103">
    <property type="protein sequence ID" value="UNY47023.1"/>
    <property type="molecule type" value="Genomic_DNA"/>
</dbReference>
<accession>A0AAE9G991</accession>
<dbReference type="Proteomes" id="UP000832072">
    <property type="component" value="Segment"/>
</dbReference>
<reference evidence="2 3" key="1">
    <citation type="submission" date="2022-02" db="EMBL/GenBank/DDBJ databases">
        <authorList>
            <person name="Tian F."/>
            <person name="Li J."/>
            <person name="Li F."/>
            <person name="Tong Y."/>
        </authorList>
    </citation>
    <scope>NUCLEOTIDE SEQUENCE [LARGE SCALE GENOMIC DNA]</scope>
</reference>
<gene>
    <name evidence="2" type="ORF">EHEKIMEA_00141</name>
</gene>
<evidence type="ECO:0000313" key="3">
    <source>
        <dbReference type="Proteomes" id="UP000832072"/>
    </source>
</evidence>